<reference evidence="1 2" key="1">
    <citation type="journal article" date="2006" name="Science">
        <title>Genome of rice cluster I archaea -- the key methane producers in the rice rhizosphere.</title>
        <authorList>
            <person name="Erkel C."/>
            <person name="Kube M."/>
            <person name="Reinhardt R."/>
            <person name="Liesack W."/>
        </authorList>
    </citation>
    <scope>NUCLEOTIDE SEQUENCE [LARGE SCALE GENOMIC DNA]</scope>
    <source>
        <strain evidence="2">DSM 22066 / NBRC 105507 / MRE50</strain>
    </source>
</reference>
<evidence type="ECO:0008006" key="3">
    <source>
        <dbReference type="Google" id="ProtNLM"/>
    </source>
</evidence>
<evidence type="ECO:0000313" key="1">
    <source>
        <dbReference type="EMBL" id="CAJ37597.1"/>
    </source>
</evidence>
<keyword evidence="2" id="KW-1185">Reference proteome</keyword>
<dbReference type="AlphaFoldDB" id="Q0W1Z6"/>
<dbReference type="Proteomes" id="UP000000663">
    <property type="component" value="Chromosome"/>
</dbReference>
<name>Q0W1Z6_METAR</name>
<dbReference type="InterPro" id="IPR025534">
    <property type="entry name" value="DUF4420"/>
</dbReference>
<gene>
    <name evidence="1" type="ORF">RCIX2534</name>
</gene>
<sequence>MLLLVTSQQNIPIAIEYPKSKGFEVQSIILPDDNKSVYLELILTNNRFSDVFTSLVQDIIDHIKNLETEKQAVSVFFGRLLKWQQFLDQYDPEGLSSEAQRGLYGELWVLRKFLLPLLGAKKSIDSWKGPEKYPQDFKFVKTAIEVKTTISKQHEKLTISSEQQLDDTGIDYLYLYHISLINGVTDGETLPEVVESIRTIIKDDFEASKKFEESLITAGYINAHIDRYMGVFYIIRNRNIYKVAEGFPRIIGKNLVNGVGDVHYTINVSECNHFTVPEELLIKCLRGD</sequence>
<dbReference type="eggNOG" id="arCOG12551">
    <property type="taxonomic scope" value="Archaea"/>
</dbReference>
<accession>Q0W1Z6</accession>
<dbReference type="KEGG" id="rci:RCIX2534"/>
<evidence type="ECO:0000313" key="2">
    <source>
        <dbReference type="Proteomes" id="UP000000663"/>
    </source>
</evidence>
<organism evidence="1 2">
    <name type="scientific">Methanocella arvoryzae (strain DSM 22066 / NBRC 105507 / MRE50)</name>
    <dbReference type="NCBI Taxonomy" id="351160"/>
    <lineage>
        <taxon>Archaea</taxon>
        <taxon>Methanobacteriati</taxon>
        <taxon>Methanobacteriota</taxon>
        <taxon>Stenosarchaea group</taxon>
        <taxon>Methanomicrobia</taxon>
        <taxon>Methanocellales</taxon>
        <taxon>Methanocellaceae</taxon>
        <taxon>Methanocella</taxon>
    </lineage>
</organism>
<dbReference type="Pfam" id="PF14390">
    <property type="entry name" value="DUF4420"/>
    <property type="match status" value="1"/>
</dbReference>
<dbReference type="STRING" id="351160.RCIX2534"/>
<protein>
    <recommendedName>
        <fullName evidence="3">PD-(D/E)XK motif protein</fullName>
    </recommendedName>
</protein>
<dbReference type="EMBL" id="AM114193">
    <property type="protein sequence ID" value="CAJ37597.1"/>
    <property type="molecule type" value="Genomic_DNA"/>
</dbReference>
<dbReference type="PATRIC" id="fig|351160.9.peg.684"/>
<proteinExistence type="predicted"/>